<evidence type="ECO:0000259" key="3">
    <source>
        <dbReference type="Pfam" id="PF04608"/>
    </source>
</evidence>
<sequence>MNQAPASVWRNPIHFLAFGLGSGASPWAPGTAGTLAAIPLFLLIQPLSLVWYGVFLLVTFLVGIYLCGQTSKDMGVHDHGGIVWDEFVGYWITMLAAPPGWLWIVIGFVLFRLFDIIKPWPISWADKKVAGGLGIMLDDVLAGLMALICLQLLTRLL</sequence>
<dbReference type="GO" id="GO:0006655">
    <property type="term" value="P:phosphatidylglycerol biosynthetic process"/>
    <property type="evidence" value="ECO:0007669"/>
    <property type="project" value="UniProtKB-UniPathway"/>
</dbReference>
<dbReference type="InterPro" id="IPR007686">
    <property type="entry name" value="YutG/PgpA"/>
</dbReference>
<keyword evidence="1" id="KW-0378">Hydrolase</keyword>
<dbReference type="SUPFAM" id="SSF101307">
    <property type="entry name" value="YutG-like"/>
    <property type="match status" value="1"/>
</dbReference>
<evidence type="ECO:0000313" key="4">
    <source>
        <dbReference type="EMBL" id="SEQ29238.1"/>
    </source>
</evidence>
<keyword evidence="1" id="KW-0460">Magnesium</keyword>
<dbReference type="AlphaFoldDB" id="A0A1H9EW74"/>
<dbReference type="InterPro" id="IPR026037">
    <property type="entry name" value="PgpA"/>
</dbReference>
<dbReference type="Pfam" id="PF04608">
    <property type="entry name" value="PgpA"/>
    <property type="match status" value="1"/>
</dbReference>
<name>A0A1H9EW74_9GAMM</name>
<comment type="subcellular location">
    <subcellularLocation>
        <location evidence="1">Cell inner membrane</location>
        <topology evidence="1">Multi-pass membrane protein</topology>
    </subcellularLocation>
</comment>
<feature type="domain" description="YutG/PgpA" evidence="3">
    <location>
        <begin position="16"/>
        <end position="153"/>
    </location>
</feature>
<keyword evidence="1" id="KW-0443">Lipid metabolism</keyword>
<dbReference type="Proteomes" id="UP000198749">
    <property type="component" value="Unassembled WGS sequence"/>
</dbReference>
<dbReference type="GO" id="GO:0005886">
    <property type="term" value="C:plasma membrane"/>
    <property type="evidence" value="ECO:0007669"/>
    <property type="project" value="UniProtKB-SubCell"/>
</dbReference>
<dbReference type="CDD" id="cd06971">
    <property type="entry name" value="PgpA"/>
    <property type="match status" value="1"/>
</dbReference>
<keyword evidence="1 2" id="KW-0472">Membrane</keyword>
<feature type="transmembrane region" description="Helical" evidence="2">
    <location>
        <begin position="88"/>
        <end position="111"/>
    </location>
</feature>
<dbReference type="EMBL" id="FOGB01000002">
    <property type="protein sequence ID" value="SEQ29238.1"/>
    <property type="molecule type" value="Genomic_DNA"/>
</dbReference>
<dbReference type="STRING" id="355243.SAMN03080615_01076"/>
<organism evidence="4 5">
    <name type="scientific">Amphritea atlantica</name>
    <dbReference type="NCBI Taxonomy" id="355243"/>
    <lineage>
        <taxon>Bacteria</taxon>
        <taxon>Pseudomonadati</taxon>
        <taxon>Pseudomonadota</taxon>
        <taxon>Gammaproteobacteria</taxon>
        <taxon>Oceanospirillales</taxon>
        <taxon>Oceanospirillaceae</taxon>
        <taxon>Amphritea</taxon>
    </lineage>
</organism>
<accession>A0A1H9EW74</accession>
<keyword evidence="1" id="KW-1003">Cell membrane</keyword>
<comment type="pathway">
    <text evidence="1">Phospholipid metabolism; phosphatidylglycerol biosynthesis; phosphatidylglycerol from CDP-diacylglycerol: step 2/2.</text>
</comment>
<keyword evidence="1" id="KW-1208">Phospholipid metabolism</keyword>
<feature type="transmembrane region" description="Helical" evidence="2">
    <location>
        <begin position="131"/>
        <end position="153"/>
    </location>
</feature>
<keyword evidence="2" id="KW-1133">Transmembrane helix</keyword>
<dbReference type="PIRSF" id="PIRSF006162">
    <property type="entry name" value="PgpA"/>
    <property type="match status" value="1"/>
</dbReference>
<feature type="transmembrane region" description="Helical" evidence="2">
    <location>
        <begin position="49"/>
        <end position="67"/>
    </location>
</feature>
<dbReference type="PANTHER" id="PTHR36305">
    <property type="entry name" value="PHOSPHATIDYLGLYCEROPHOSPHATASE A"/>
    <property type="match status" value="1"/>
</dbReference>
<dbReference type="GO" id="GO:0046872">
    <property type="term" value="F:metal ion binding"/>
    <property type="evidence" value="ECO:0007669"/>
    <property type="project" value="UniProtKB-KW"/>
</dbReference>
<keyword evidence="1" id="KW-0442">Lipid degradation</keyword>
<dbReference type="GO" id="GO:0008962">
    <property type="term" value="F:phosphatidylglycerophosphatase activity"/>
    <property type="evidence" value="ECO:0007669"/>
    <property type="project" value="UniProtKB-EC"/>
</dbReference>
<protein>
    <recommendedName>
        <fullName evidence="1">Phosphatidylglycerophosphatase A</fullName>
        <ecNumber evidence="1">3.1.3.27</ecNumber>
    </recommendedName>
    <alternativeName>
        <fullName evidence="1">Phosphatidylglycerolphosphate phosphatase A</fullName>
    </alternativeName>
</protein>
<reference evidence="5" key="1">
    <citation type="submission" date="2016-10" db="EMBL/GenBank/DDBJ databases">
        <authorList>
            <person name="Varghese N."/>
            <person name="Submissions S."/>
        </authorList>
    </citation>
    <scope>NUCLEOTIDE SEQUENCE [LARGE SCALE GENOMIC DNA]</scope>
    <source>
        <strain evidence="5">DSM 18887</strain>
    </source>
</reference>
<comment type="cofactor">
    <cofactor evidence="1">
        <name>Mg(2+)</name>
        <dbReference type="ChEBI" id="CHEBI:18420"/>
    </cofactor>
</comment>
<keyword evidence="1" id="KW-0595">Phospholipid degradation</keyword>
<proteinExistence type="predicted"/>
<evidence type="ECO:0000256" key="2">
    <source>
        <dbReference type="SAM" id="Phobius"/>
    </source>
</evidence>
<keyword evidence="1" id="KW-0997">Cell inner membrane</keyword>
<dbReference type="UniPathway" id="UPA00084">
    <property type="reaction ID" value="UER00504"/>
</dbReference>
<dbReference type="OrthoDB" id="9804091at2"/>
<dbReference type="EC" id="3.1.3.27" evidence="1"/>
<comment type="function">
    <text evidence="1">Lipid phosphatase which dephosphorylates phosphatidylglycerophosphate (PGP) to phosphatidylglycerol (PG).</text>
</comment>
<keyword evidence="5" id="KW-1185">Reference proteome</keyword>
<gene>
    <name evidence="4" type="ORF">SAMN03080615_01076</name>
</gene>
<evidence type="ECO:0000256" key="1">
    <source>
        <dbReference type="PIRNR" id="PIRNR006162"/>
    </source>
</evidence>
<keyword evidence="1" id="KW-0479">Metal-binding</keyword>
<comment type="catalytic activity">
    <reaction evidence="1">
        <text>a 1,2-diacyl-sn-glycero-3-phospho-(1'-sn-glycero-3'-phosphate) + H2O = a 1,2-diacyl-sn-glycero-3-phospho-(1'-sn-glycerol) + phosphate</text>
        <dbReference type="Rhea" id="RHEA:33751"/>
        <dbReference type="ChEBI" id="CHEBI:15377"/>
        <dbReference type="ChEBI" id="CHEBI:43474"/>
        <dbReference type="ChEBI" id="CHEBI:60110"/>
        <dbReference type="ChEBI" id="CHEBI:64716"/>
        <dbReference type="EC" id="3.1.3.27"/>
    </reaction>
</comment>
<keyword evidence="1 2" id="KW-0812">Transmembrane</keyword>
<dbReference type="RefSeq" id="WP_091354976.1">
    <property type="nucleotide sequence ID" value="NZ_AP025284.1"/>
</dbReference>
<dbReference type="GO" id="GO:0009395">
    <property type="term" value="P:phospholipid catabolic process"/>
    <property type="evidence" value="ECO:0007669"/>
    <property type="project" value="UniProtKB-KW"/>
</dbReference>
<evidence type="ECO:0000313" key="5">
    <source>
        <dbReference type="Proteomes" id="UP000198749"/>
    </source>
</evidence>
<dbReference type="PANTHER" id="PTHR36305:SF1">
    <property type="entry name" value="PHOSPHATIDYLGLYCEROPHOSPHATASE A"/>
    <property type="match status" value="1"/>
</dbReference>
<dbReference type="InterPro" id="IPR036681">
    <property type="entry name" value="PgpA-like_sf"/>
</dbReference>